<feature type="region of interest" description="Disordered" evidence="1">
    <location>
        <begin position="183"/>
        <end position="227"/>
    </location>
</feature>
<evidence type="ECO:0000313" key="3">
    <source>
        <dbReference type="EMBL" id="CDK26117.1"/>
    </source>
</evidence>
<dbReference type="AlphaFoldDB" id="W6MMG8"/>
<sequence>MNERYEAASLLPNNAFEVNIQNVHPLDQPILRTRSAPNTRQKPLKDAQLNAPESTVTAETISKGFSDLVGFLQMIAKLVRFVAMRVWRFVVWLDLLNWQETGMVHLPSFAMGLVFVYLLVSLFGGRFSGSGLVTLLVCGAVVALMFTAENSSESPENQEPISRVTEERTATIPRRTNVVRRNSDRPRLVNLAMEPPSTPRRNSAVSRNSEESPKKSARYHFVKNANK</sequence>
<evidence type="ECO:0000256" key="2">
    <source>
        <dbReference type="SAM" id="Phobius"/>
    </source>
</evidence>
<evidence type="ECO:0008006" key="5">
    <source>
        <dbReference type="Google" id="ProtNLM"/>
    </source>
</evidence>
<protein>
    <recommendedName>
        <fullName evidence="5">Transmembrane protein</fullName>
    </recommendedName>
</protein>
<feature type="transmembrane region" description="Helical" evidence="2">
    <location>
        <begin position="131"/>
        <end position="148"/>
    </location>
</feature>
<feature type="transmembrane region" description="Helical" evidence="2">
    <location>
        <begin position="104"/>
        <end position="124"/>
    </location>
</feature>
<dbReference type="RefSeq" id="XP_022458125.1">
    <property type="nucleotide sequence ID" value="XM_022604333.1"/>
</dbReference>
<reference evidence="3" key="1">
    <citation type="submission" date="2013-12" db="EMBL/GenBank/DDBJ databases">
        <authorList>
            <person name="Genoscope - CEA"/>
        </authorList>
    </citation>
    <scope>NUCLEOTIDE SEQUENCE</scope>
    <source>
        <strain evidence="3">CBS 1993</strain>
    </source>
</reference>
<reference evidence="3" key="2">
    <citation type="submission" date="2014-02" db="EMBL/GenBank/DDBJ databases">
        <title>Complete DNA sequence of /Kuraishia capsulata/ illustrates novel genomic features among budding yeasts (/Saccharomycotina/).</title>
        <authorList>
            <person name="Morales L."/>
            <person name="Noel B."/>
            <person name="Porcel B."/>
            <person name="Marcet-Houben M."/>
            <person name="Hullo M-F."/>
            <person name="Sacerdot C."/>
            <person name="Tekaia F."/>
            <person name="Leh-Louis V."/>
            <person name="Despons L."/>
            <person name="Khanna V."/>
            <person name="Aury J-M."/>
            <person name="Barbe V."/>
            <person name="Couloux A."/>
            <person name="Labadie K."/>
            <person name="Pelletier E."/>
            <person name="Souciet J-L."/>
            <person name="Boekhout T."/>
            <person name="Gabaldon T."/>
            <person name="Wincker P."/>
            <person name="Dujon B."/>
        </authorList>
    </citation>
    <scope>NUCLEOTIDE SEQUENCE</scope>
    <source>
        <strain evidence="3">CBS 1993</strain>
    </source>
</reference>
<evidence type="ECO:0000256" key="1">
    <source>
        <dbReference type="SAM" id="MobiDB-lite"/>
    </source>
</evidence>
<accession>W6MMG8</accession>
<dbReference type="EMBL" id="HG793126">
    <property type="protein sequence ID" value="CDK26117.1"/>
    <property type="molecule type" value="Genomic_DNA"/>
</dbReference>
<dbReference type="GeneID" id="34519513"/>
<evidence type="ECO:0000313" key="4">
    <source>
        <dbReference type="Proteomes" id="UP000019384"/>
    </source>
</evidence>
<gene>
    <name evidence="3" type="ORF">KUCA_T00002088001</name>
</gene>
<keyword evidence="4" id="KW-1185">Reference proteome</keyword>
<keyword evidence="2" id="KW-0472">Membrane</keyword>
<keyword evidence="2" id="KW-0812">Transmembrane</keyword>
<proteinExistence type="predicted"/>
<dbReference type="Proteomes" id="UP000019384">
    <property type="component" value="Unassembled WGS sequence"/>
</dbReference>
<name>W6MMG8_9ASCO</name>
<organism evidence="3 4">
    <name type="scientific">Kuraishia capsulata CBS 1993</name>
    <dbReference type="NCBI Taxonomy" id="1382522"/>
    <lineage>
        <taxon>Eukaryota</taxon>
        <taxon>Fungi</taxon>
        <taxon>Dikarya</taxon>
        <taxon>Ascomycota</taxon>
        <taxon>Saccharomycotina</taxon>
        <taxon>Pichiomycetes</taxon>
        <taxon>Pichiales</taxon>
        <taxon>Pichiaceae</taxon>
        <taxon>Kuraishia</taxon>
    </lineage>
</organism>
<dbReference type="HOGENOM" id="CLU_1219848_0_0_1"/>
<keyword evidence="2" id="KW-1133">Transmembrane helix</keyword>
<feature type="compositionally biased region" description="Basic residues" evidence="1">
    <location>
        <begin position="215"/>
        <end position="227"/>
    </location>
</feature>